<feature type="binding site" evidence="16">
    <location>
        <begin position="126"/>
        <end position="133"/>
    </location>
    <ligand>
        <name>ATP</name>
        <dbReference type="ChEBI" id="CHEBI:30616"/>
    </ligand>
</feature>
<evidence type="ECO:0000256" key="4">
    <source>
        <dbReference type="ARBA" id="ARBA00022554"/>
    </source>
</evidence>
<feature type="domain" description="UVR" evidence="19">
    <location>
        <begin position="942"/>
        <end position="977"/>
    </location>
</feature>
<dbReference type="Gene3D" id="3.10.580.10">
    <property type="entry name" value="CBS-domain"/>
    <property type="match status" value="10"/>
</dbReference>
<comment type="caution">
    <text evidence="23">The sequence shown here is derived from an EMBL/GenBank/DDBJ whole genome shotgun (WGS) entry which is preliminary data.</text>
</comment>
<dbReference type="CDD" id="cd18175">
    <property type="entry name" value="ATP-synt_Vo_c_ATP6C_rpt1"/>
    <property type="match status" value="1"/>
</dbReference>
<feature type="transmembrane region" description="Helical" evidence="18">
    <location>
        <begin position="3122"/>
        <end position="3140"/>
    </location>
</feature>
<dbReference type="SMART" id="SM00015">
    <property type="entry name" value="IQ"/>
    <property type="match status" value="3"/>
</dbReference>
<evidence type="ECO:0000256" key="18">
    <source>
        <dbReference type="SAM" id="Phobius"/>
    </source>
</evidence>
<keyword evidence="11 16" id="KW-0518">Myosin</keyword>
<evidence type="ECO:0000256" key="8">
    <source>
        <dbReference type="ARBA" id="ARBA00022840"/>
    </source>
</evidence>
<dbReference type="CDD" id="cd18176">
    <property type="entry name" value="ATP-synt_Vo_c_ATP6C_rpt2"/>
    <property type="match status" value="1"/>
</dbReference>
<accession>A0A1W0A5N3</accession>
<dbReference type="InterPro" id="IPR027417">
    <property type="entry name" value="P-loop_NTPase"/>
</dbReference>
<dbReference type="OrthoDB" id="6108017at2759"/>
<dbReference type="InterPro" id="IPR053793">
    <property type="entry name" value="PB1-like"/>
</dbReference>
<dbReference type="InterPro" id="IPR000270">
    <property type="entry name" value="PB1_dom"/>
</dbReference>
<keyword evidence="12 18" id="KW-0472">Membrane</keyword>
<dbReference type="InterPro" id="IPR000048">
    <property type="entry name" value="IQ_motif_EF-hand-BS"/>
</dbReference>
<sequence>MQKAKGKTGKRERLKKAKIARESNADLSWQIDDLLTLSDLSEDNLLRSLHARYEHDLIYTFVGPILISINPYRVIDDIYSDATMDMYHKTSGGNKPHVFATVKAAYEELIHSDATRPSDQSIIISGESGAGKTETTKVIMRYLARVASGQGNGNSIEGSLEQKVLDSNPLLESFGNAKTLRNDNSSRFGKFIEIQFDIQGKISGAEIMNFLLEKTRIVTQSIGERNYHIFYQFLAGADEATKQKLHLTRPEDYDYLRKSQCFTIPAKSDKQEFEITMRCLNNIGISQEHQDYVFALLAAILHLGNLDFKVEQETCVPKDATTIETIKWIAEFLQVSHDALVNALCNRQLFVGGKVIIQTQNADQARDKRDALAKTIYSSLFLWLVTELNRTISEPSRKWSFIGVLDIYGFEKFDWNTFEQLCINFANEKLQRHFNQHMLEVEQEEYTKEGIDWTHIKFQDNQTTLELLEGKPQGKPGVFIALDDVWRTKGEEANRKFVSYLHATFGGNTGHESYIQPKVDAAYSFGIRHYAGDVIYDASGFSDKNNDDLNDDMKELIKQSGCVWLNTIVENSLQSTEAVSRRVSAKPSNITRRPSELPATDNKKTRTLREASVGAQFRYQLQELMTKISRATPRYIRCIKPNEEKAPMNMDGAQCVRQLKYSGMMEAIQIRQKGFGLREEHDTFFYDFLALDPAAEDINELVTTISEMLNEGKDQWQMGATKIFLKRSVAEKLKRLKLLREIAAARTLQRGYHTWKRRKCAIMIQSTVRSWRAQKKLRVLRSAAYMIMKMTRGYAARMKYLQLIIIHRQRVAAAIKIQAIARGFVIRQRDLLHPFAGIGPKELDARIKEIEAEISLAAKKKQFNRCTALQKDLDATIEARRLVRTPKEVDTEIAALHAEMDELARQKKYAECSQLQVKLDALEEYRKSMPEDLSDLDPAELDERIEKLKQELDQAMANRQFDACAEIHDRLDKVVAMRKTKQTPEEMDMEIAQLSAALQQAMRNKQFEKCSSIQTELDAVQKRRAKFKALTPPSPKFTPVAAAQPQPQVSAPVVATTPVKGKSRSVAAVATPVAVSTPVISTPVVAAPVKSTPAVSTPIVSAPVVSTPTVVAAPAISAPVVATSVPSNPVVAAPVATTASTTPSIGVKGVKAQSPPKPVNSVTLAASKPLNGNSSNVVAAQPVATAQVSAAPTALVPVATQALVPVGSQVVVTKPERPTRRGRSNSNDSNASSQAFSVVSRASKVSKSSAKPAAIQENDDVSRTVARLRPAKAVTVDSMISVKEAAGVMKTNRTAAVLVVNTKGGLEGILSDTDITRRVVGKGLDAATIKVSSVMTPNPSCVTSTDKATQALNTMLQGRFRHLPVIDGTSGAVVGLLNVAKCLHDAIRRLEHAHSQSVALKKDLNVSSAAMAFLAPMLEKISSPTLHDVIARDSLPPLVSPDDLLANVIMEMANARKAAVVVDSDGALVGILTPKDVMTRVIAPGLNLATTRVEKVMTRDPDSATISTTIMDAFHIMHDGKFLNLPIVNDSGIVVGLTDVLTLAIHAFSNDDHNGNQLTQFVQASFHHDSDFDEVNSTISGASGFSRTSKLSRRTDRSVVSFQSKPALVSSLRPAPAHTIVQSASVAECCQLMRSKQTDAVLVVAHDGGLVGILTDNDICRRVVAQKLNAKTTLVSQAMTPNIKYVSPNDSALDAMVLMHEGHFRHLPVVDQSSVVGILNIGKCLFDAIKRMEQVVNATEALQQSLEQQLKGQMKNMIGSLMDKMFSSSLTLASLLQNDTSSPIVTKNTTVAEAVNLMASSRKAALVVEGTKLVGLFSPKELVLRVLALGNDPQKTILGDVMLVDPECGFPDMHVLEAMQIMHESQVLNLPIILDNGSVVGLVDVLTMSYGCFSIVYGDSRDKLEEFWNTTFQLEQAAPTPLLTGPSNAALVQSTRTVSSLRPSKAMTVLDTSSVREVARSMERQQADAALVVSGAGALVGIVTSTDLTRRVISVNKSPETTLISAAMTPNPQFVTEDDLAIDALSTMLAGKFRHIPVVDINGMVVGILHIAKCLYDAIRKLESTTKSAAKELASNTKLVKRLGPMAQRLFSPDVLSIIENDTVPAPRVLPYTSIFAVSKLMSDTKRAALVVNERGHLMGMLTPAEMLTNVLAKGRPIHTTAVCDVMISAPQVVYGATSVVDAMHTMHDTKSLHLPVLRSSTEPEVLGLIDVLSLSYGSFAKGDPADWKAFWESSLEVDDDGNSSIISGHSIHSKRSSLHQKNEKRSSGDVRPVSKLRPSPALTILADVSVREAANTMKGDKVDAALVVSREGGLLGILTDTDVTRRVVALGNDPSFITVADAMTANPTFVQEADSAMDAMFTMLEGKFRHLPVVDGEFRVSGMLKIQKCLYDAIRRLDDTARGIMSPSVQSILDTDAHYMPPLLSATDSILQAARQMASTRKAALVLNAQQKLIGILTPKDVLLRVVGGGLDISSTPVSDVMTKNPEAIDPSLSVLEALHLMHENNFLNLPVVHKDTGKIAGLVDVLSLSFGSFSKGSGQEWQTFWDMTLSAPDEVESPPEKSATGPVPTVAALRPTKATILPDTMTVAEASVVLRRARVEACNIVNNSGQLVGILTDTDVTRRVLARDIDPATCHVSSVMTESPTCVSVNDPATDALNLMLQGHFKHLPVVDAQGEVSGMLDISKCLHDAISVMERAQASADAFASELQRGLGHQDTAAKWIEAMRRPTVAMAVEKNMPPPLVGVDTPVREAAKMMGSSRTAAVVMDGMDIIGMVTPKDLLRKLIARSLSAETTRVAEVMTPHPLTMPPTASILEGLHHMKETRELFVPIVDPSTKRVVGMADVLCLSYSQFANDGSGSNSPQNAASEWRTFWQSAMAMQEEMGMNDDYDETCSVGTIEDFERTEGGAINPTTIAVHNPLANAYSEIGDSVSVISGDQTQVSTLSGQYLFKIKDSMGHTHRIRIRPDSLEILKSEIRSKMGLPPSTNIRLKYEDDEGDIAVISSDSSLIDAVHMAQDSKMKSLGLVVDVLDQHDRGIAMPIHEDREVVFDRSVSIVPKKASTSSDKSTLLAGVGVALLGIGIAAVALLKSSHFRICRVMISTLLAATELCPTSAPFFGFMGVTSALVFANLGAAYGTAKSGVGISSMGVMRPELVMRNIIPVVMAGVLGIYGLIVAVIIQGSIDVPNGKDTVYGSYTGFAHLAAGLCCGLSGLAAGMAIGVVGDAGVRAVGQQEKLFVGMILILIFAEALGLYGLIVALILATKKSTGC</sequence>
<dbReference type="GO" id="GO:0016459">
    <property type="term" value="C:myosin complex"/>
    <property type="evidence" value="ECO:0007669"/>
    <property type="project" value="UniProtKB-KW"/>
</dbReference>
<dbReference type="SUPFAM" id="SSF81333">
    <property type="entry name" value="F1F0 ATP synthase subunit C"/>
    <property type="match status" value="1"/>
</dbReference>
<dbReference type="CDD" id="cd17781">
    <property type="entry name" value="CBS_pair_MUG70_1"/>
    <property type="match status" value="4"/>
</dbReference>
<dbReference type="STRING" id="74557.A0A1W0A5N3"/>
<keyword evidence="3" id="KW-0813">Transport</keyword>
<evidence type="ECO:0000256" key="7">
    <source>
        <dbReference type="ARBA" id="ARBA00022781"/>
    </source>
</evidence>
<keyword evidence="9 18" id="KW-1133">Transmembrane helix</keyword>
<keyword evidence="10" id="KW-0406">Ion transport</keyword>
<feature type="domain" description="PB1" evidence="22">
    <location>
        <begin position="2947"/>
        <end position="3032"/>
    </location>
</feature>
<dbReference type="InterPro" id="IPR000644">
    <property type="entry name" value="CBS_dom"/>
</dbReference>
<evidence type="ECO:0000256" key="5">
    <source>
        <dbReference type="ARBA" id="ARBA00022692"/>
    </source>
</evidence>
<dbReference type="Gene3D" id="3.10.20.90">
    <property type="entry name" value="Phosphatidylinositol 3-kinase Catalytic Subunit, Chain A, domain 1"/>
    <property type="match status" value="1"/>
</dbReference>
<keyword evidence="15" id="KW-0129">CBS domain</keyword>
<dbReference type="SMART" id="SM00242">
    <property type="entry name" value="MYSc"/>
    <property type="match status" value="1"/>
</dbReference>
<feature type="domain" description="CBS" evidence="20">
    <location>
        <begin position="1268"/>
        <end position="1326"/>
    </location>
</feature>
<dbReference type="InterPro" id="IPR002379">
    <property type="entry name" value="ATPase_proteolipid_c-like_dom"/>
</dbReference>
<dbReference type="SUPFAM" id="SSF52540">
    <property type="entry name" value="P-loop containing nucleoside triphosphate hydrolases"/>
    <property type="match status" value="1"/>
</dbReference>
<feature type="domain" description="CBS" evidence="20">
    <location>
        <begin position="1612"/>
        <end position="1671"/>
    </location>
</feature>
<dbReference type="Gene3D" id="3.40.850.10">
    <property type="entry name" value="Kinesin motor domain"/>
    <property type="match status" value="1"/>
</dbReference>
<dbReference type="InterPro" id="IPR011555">
    <property type="entry name" value="ATPase_proteolipid_su_C_euk"/>
</dbReference>
<dbReference type="GO" id="GO:0051015">
    <property type="term" value="F:actin filament binding"/>
    <property type="evidence" value="ECO:0007669"/>
    <property type="project" value="TreeGrafter"/>
</dbReference>
<keyword evidence="14 16" id="KW-0009">Actin-binding</keyword>
<dbReference type="InterPro" id="IPR036961">
    <property type="entry name" value="Kinesin_motor_dom_sf"/>
</dbReference>
<evidence type="ECO:0000313" key="24">
    <source>
        <dbReference type="Proteomes" id="UP000243217"/>
    </source>
</evidence>
<dbReference type="PANTHER" id="PTHR13140:SF706">
    <property type="entry name" value="DILUTE CLASS UNCONVENTIONAL MYOSIN, ISOFORM C"/>
    <property type="match status" value="1"/>
</dbReference>
<feature type="domain" description="CBS" evidence="20">
    <location>
        <begin position="1941"/>
        <end position="1998"/>
    </location>
</feature>
<dbReference type="GO" id="GO:0005774">
    <property type="term" value="C:vacuolar membrane"/>
    <property type="evidence" value="ECO:0007669"/>
    <property type="project" value="UniProtKB-SubCell"/>
</dbReference>
<evidence type="ECO:0000256" key="17">
    <source>
        <dbReference type="SAM" id="MobiDB-lite"/>
    </source>
</evidence>
<evidence type="ECO:0000256" key="16">
    <source>
        <dbReference type="PROSITE-ProRule" id="PRU00782"/>
    </source>
</evidence>
<evidence type="ECO:0000256" key="11">
    <source>
        <dbReference type="ARBA" id="ARBA00023123"/>
    </source>
</evidence>
<dbReference type="SMART" id="SM00666">
    <property type="entry name" value="PB1"/>
    <property type="match status" value="1"/>
</dbReference>
<feature type="region of interest" description="Actin-binding" evidence="16">
    <location>
        <begin position="621"/>
        <end position="643"/>
    </location>
</feature>
<dbReference type="Gene3D" id="1.20.58.530">
    <property type="match status" value="1"/>
</dbReference>
<dbReference type="FunFam" id="1.10.10.820:FF:000001">
    <property type="entry name" value="Myosin heavy chain"/>
    <property type="match status" value="1"/>
</dbReference>
<evidence type="ECO:0000256" key="13">
    <source>
        <dbReference type="ARBA" id="ARBA00023175"/>
    </source>
</evidence>
<evidence type="ECO:0000259" key="21">
    <source>
        <dbReference type="PROSITE" id="PS51456"/>
    </source>
</evidence>
<dbReference type="InterPro" id="IPR001943">
    <property type="entry name" value="UVR_dom"/>
</dbReference>
<dbReference type="Gene3D" id="1.20.120.610">
    <property type="entry name" value="lithium bound rotor ring of v- atpase"/>
    <property type="match status" value="1"/>
</dbReference>
<dbReference type="PROSITE" id="PS51745">
    <property type="entry name" value="PB1"/>
    <property type="match status" value="1"/>
</dbReference>
<feature type="domain" description="CBS" evidence="20">
    <location>
        <begin position="2802"/>
        <end position="2859"/>
    </location>
</feature>
<dbReference type="SUPFAM" id="SSF54631">
    <property type="entry name" value="CBS-domain pair"/>
    <property type="match status" value="10"/>
</dbReference>
<keyword evidence="13 16" id="KW-0505">Motor protein</keyword>
<keyword evidence="7" id="KW-0375">Hydrogen ion transport</keyword>
<dbReference type="SMART" id="SM00116">
    <property type="entry name" value="CBS"/>
    <property type="match status" value="18"/>
</dbReference>
<evidence type="ECO:0000259" key="22">
    <source>
        <dbReference type="PROSITE" id="PS51745"/>
    </source>
</evidence>
<feature type="domain" description="CBS" evidence="20">
    <location>
        <begin position="1430"/>
        <end position="1488"/>
    </location>
</feature>
<evidence type="ECO:0000256" key="1">
    <source>
        <dbReference type="ARBA" id="ARBA00004128"/>
    </source>
</evidence>
<feature type="transmembrane region" description="Helical" evidence="18">
    <location>
        <begin position="3097"/>
        <end position="3116"/>
    </location>
</feature>
<dbReference type="PRINTS" id="PR00122">
    <property type="entry name" value="VACATPASE"/>
</dbReference>
<dbReference type="EMBL" id="JNBS01000444">
    <property type="protein sequence ID" value="OQS05565.1"/>
    <property type="molecule type" value="Genomic_DNA"/>
</dbReference>
<dbReference type="Gene3D" id="1.20.5.4820">
    <property type="match status" value="1"/>
</dbReference>
<evidence type="ECO:0000256" key="15">
    <source>
        <dbReference type="PROSITE-ProRule" id="PRU00703"/>
    </source>
</evidence>
<reference evidence="23 24" key="1">
    <citation type="journal article" date="2014" name="Genome Biol. Evol.">
        <title>The secreted proteins of Achlya hypogyna and Thraustotheca clavata identify the ancestral oomycete secretome and reveal gene acquisitions by horizontal gene transfer.</title>
        <authorList>
            <person name="Misner I."/>
            <person name="Blouin N."/>
            <person name="Leonard G."/>
            <person name="Richards T.A."/>
            <person name="Lane C.E."/>
        </authorList>
    </citation>
    <scope>NUCLEOTIDE SEQUENCE [LARGE SCALE GENOMIC DNA]</scope>
    <source>
        <strain evidence="23 24">ATCC 34112</strain>
    </source>
</reference>
<feature type="domain" description="CBS" evidence="20">
    <location>
        <begin position="1335"/>
        <end position="1392"/>
    </location>
</feature>
<dbReference type="PROSITE" id="PS50151">
    <property type="entry name" value="UVR"/>
    <property type="match status" value="1"/>
</dbReference>
<feature type="domain" description="CBS" evidence="20">
    <location>
        <begin position="2483"/>
        <end position="2542"/>
    </location>
</feature>
<evidence type="ECO:0000256" key="2">
    <source>
        <dbReference type="ARBA" id="ARBA00007296"/>
    </source>
</evidence>
<feature type="domain" description="Myosin motor" evidence="21">
    <location>
        <begin position="29"/>
        <end position="741"/>
    </location>
</feature>
<dbReference type="Pfam" id="PF00063">
    <property type="entry name" value="Myosin_head"/>
    <property type="match status" value="1"/>
</dbReference>
<dbReference type="SUPFAM" id="SSF54277">
    <property type="entry name" value="CAD &amp; PB1 domains"/>
    <property type="match status" value="1"/>
</dbReference>
<dbReference type="Proteomes" id="UP000243217">
    <property type="component" value="Unassembled WGS sequence"/>
</dbReference>
<dbReference type="InterPro" id="IPR001609">
    <property type="entry name" value="Myosin_head_motor_dom-like"/>
</dbReference>
<feature type="region of interest" description="Disordered" evidence="17">
    <location>
        <begin position="2247"/>
        <end position="2276"/>
    </location>
</feature>
<feature type="domain" description="CBS" evidence="20">
    <location>
        <begin position="2277"/>
        <end position="2336"/>
    </location>
</feature>
<feature type="domain" description="CBS" evidence="20">
    <location>
        <begin position="2344"/>
        <end position="2401"/>
    </location>
</feature>
<keyword evidence="24" id="KW-1185">Reference proteome</keyword>
<feature type="domain" description="CBS" evidence="20">
    <location>
        <begin position="1679"/>
        <end position="1734"/>
    </location>
</feature>
<feature type="transmembrane region" description="Helical" evidence="18">
    <location>
        <begin position="3238"/>
        <end position="3264"/>
    </location>
</feature>
<protein>
    <submittedName>
        <fullName evidence="23">Myosin</fullName>
    </submittedName>
</protein>
<comment type="similarity">
    <text evidence="16">Belongs to the TRAFAC class myosin-kinesin ATPase superfamily. Myosin family.</text>
</comment>
<keyword evidence="6 16" id="KW-0547">Nucleotide-binding</keyword>
<evidence type="ECO:0000256" key="9">
    <source>
        <dbReference type="ARBA" id="ARBA00022989"/>
    </source>
</evidence>
<feature type="domain" description="CBS" evidence="20">
    <location>
        <begin position="2575"/>
        <end position="2633"/>
    </location>
</feature>
<dbReference type="Gene3D" id="1.10.10.820">
    <property type="match status" value="1"/>
</dbReference>
<dbReference type="CDD" id="cd14890">
    <property type="entry name" value="MYSc_Myo29"/>
    <property type="match status" value="1"/>
</dbReference>
<dbReference type="NCBIfam" id="TIGR01100">
    <property type="entry name" value="V_ATP_synt_C"/>
    <property type="match status" value="1"/>
</dbReference>
<evidence type="ECO:0000256" key="14">
    <source>
        <dbReference type="ARBA" id="ARBA00023203"/>
    </source>
</evidence>
<dbReference type="GO" id="GO:0033179">
    <property type="term" value="C:proton-transporting V-type ATPase, V0 domain"/>
    <property type="evidence" value="ECO:0007669"/>
    <property type="project" value="InterPro"/>
</dbReference>
<proteinExistence type="inferred from homology"/>
<dbReference type="PANTHER" id="PTHR13140">
    <property type="entry name" value="MYOSIN"/>
    <property type="match status" value="1"/>
</dbReference>
<evidence type="ECO:0000259" key="20">
    <source>
        <dbReference type="PROSITE" id="PS51371"/>
    </source>
</evidence>
<feature type="transmembrane region" description="Helical" evidence="18">
    <location>
        <begin position="3071"/>
        <end position="3090"/>
    </location>
</feature>
<keyword evidence="4" id="KW-0926">Vacuole</keyword>
<dbReference type="FunFam" id="1.20.120.610:FF:000003">
    <property type="entry name" value="V-type proton ATPase proteolipid subunit"/>
    <property type="match status" value="1"/>
</dbReference>
<dbReference type="PROSITE" id="PS50096">
    <property type="entry name" value="IQ"/>
    <property type="match status" value="3"/>
</dbReference>
<organism evidence="23 24">
    <name type="scientific">Thraustotheca clavata</name>
    <dbReference type="NCBI Taxonomy" id="74557"/>
    <lineage>
        <taxon>Eukaryota</taxon>
        <taxon>Sar</taxon>
        <taxon>Stramenopiles</taxon>
        <taxon>Oomycota</taxon>
        <taxon>Saprolegniomycetes</taxon>
        <taxon>Saprolegniales</taxon>
        <taxon>Achlyaceae</taxon>
        <taxon>Thraustotheca</taxon>
    </lineage>
</organism>
<dbReference type="Pfam" id="PF00571">
    <property type="entry name" value="CBS"/>
    <property type="match status" value="19"/>
</dbReference>
<feature type="transmembrane region" description="Helical" evidence="18">
    <location>
        <begin position="3161"/>
        <end position="3181"/>
    </location>
</feature>
<feature type="domain" description="CBS" evidence="20">
    <location>
        <begin position="2736"/>
        <end position="2794"/>
    </location>
</feature>
<evidence type="ECO:0000256" key="12">
    <source>
        <dbReference type="ARBA" id="ARBA00023136"/>
    </source>
</evidence>
<feature type="region of interest" description="Disordered" evidence="17">
    <location>
        <begin position="1212"/>
        <end position="1238"/>
    </location>
</feature>
<name>A0A1W0A5N3_9STRA</name>
<dbReference type="GO" id="GO:0005524">
    <property type="term" value="F:ATP binding"/>
    <property type="evidence" value="ECO:0007669"/>
    <property type="project" value="UniProtKB-UniRule"/>
</dbReference>
<dbReference type="GO" id="GO:0007015">
    <property type="term" value="P:actin filament organization"/>
    <property type="evidence" value="ECO:0007669"/>
    <property type="project" value="TreeGrafter"/>
</dbReference>
<feature type="domain" description="CBS" evidence="20">
    <location>
        <begin position="1497"/>
        <end position="1553"/>
    </location>
</feature>
<feature type="domain" description="CBS" evidence="20">
    <location>
        <begin position="2418"/>
        <end position="2474"/>
    </location>
</feature>
<dbReference type="Gene3D" id="1.20.120.720">
    <property type="entry name" value="Myosin VI head, motor domain, U50 subdomain"/>
    <property type="match status" value="1"/>
</dbReference>
<dbReference type="GO" id="GO:0046961">
    <property type="term" value="F:proton-transporting ATPase activity, rotational mechanism"/>
    <property type="evidence" value="ECO:0007669"/>
    <property type="project" value="InterPro"/>
</dbReference>
<evidence type="ECO:0000256" key="6">
    <source>
        <dbReference type="ARBA" id="ARBA00022741"/>
    </source>
</evidence>
<feature type="domain" description="CBS" evidence="20">
    <location>
        <begin position="2642"/>
        <end position="2700"/>
    </location>
</feature>
<dbReference type="Pfam" id="PF00137">
    <property type="entry name" value="ATP-synt_C"/>
    <property type="match status" value="2"/>
</dbReference>
<dbReference type="PROSITE" id="PS51371">
    <property type="entry name" value="CBS"/>
    <property type="match status" value="16"/>
</dbReference>
<feature type="transmembrane region" description="Helical" evidence="18">
    <location>
        <begin position="3201"/>
        <end position="3226"/>
    </location>
</feature>
<comment type="subcellular location">
    <subcellularLocation>
        <location evidence="1">Vacuole membrane</location>
        <topology evidence="1">Multi-pass membrane protein</topology>
    </subcellularLocation>
</comment>
<dbReference type="GO" id="GO:0000146">
    <property type="term" value="F:microfilament motor activity"/>
    <property type="evidence" value="ECO:0007669"/>
    <property type="project" value="TreeGrafter"/>
</dbReference>
<feature type="compositionally biased region" description="Low complexity" evidence="17">
    <location>
        <begin position="1224"/>
        <end position="1238"/>
    </location>
</feature>
<keyword evidence="5 18" id="KW-0812">Transmembrane</keyword>
<dbReference type="InterPro" id="IPR000245">
    <property type="entry name" value="ATPase_proteolipid_csu"/>
</dbReference>
<dbReference type="InterPro" id="IPR046342">
    <property type="entry name" value="CBS_dom_sf"/>
</dbReference>
<gene>
    <name evidence="23" type="ORF">THRCLA_02330</name>
</gene>
<keyword evidence="8 16" id="KW-0067">ATP-binding</keyword>
<evidence type="ECO:0000256" key="10">
    <source>
        <dbReference type="ARBA" id="ARBA00023065"/>
    </source>
</evidence>
<dbReference type="InterPro" id="IPR035921">
    <property type="entry name" value="F/V-ATP_Csub_sf"/>
</dbReference>
<dbReference type="PROSITE" id="PS51456">
    <property type="entry name" value="MYOSIN_MOTOR"/>
    <property type="match status" value="1"/>
</dbReference>
<evidence type="ECO:0000259" key="19">
    <source>
        <dbReference type="PROSITE" id="PS50151"/>
    </source>
</evidence>
<comment type="similarity">
    <text evidence="2">Belongs to the V-ATPase proteolipid subunit family.</text>
</comment>
<dbReference type="Pfam" id="PF00564">
    <property type="entry name" value="PB1"/>
    <property type="match status" value="1"/>
</dbReference>
<evidence type="ECO:0000256" key="3">
    <source>
        <dbReference type="ARBA" id="ARBA00022448"/>
    </source>
</evidence>
<feature type="domain" description="CBS" evidence="20">
    <location>
        <begin position="2008"/>
        <end position="2064"/>
    </location>
</feature>
<evidence type="ECO:0000313" key="23">
    <source>
        <dbReference type="EMBL" id="OQS05565.1"/>
    </source>
</evidence>